<feature type="transmembrane region" description="Helical" evidence="1">
    <location>
        <begin position="74"/>
        <end position="93"/>
    </location>
</feature>
<dbReference type="Proteomes" id="UP001281614">
    <property type="component" value="Unassembled WGS sequence"/>
</dbReference>
<organism evidence="2 3">
    <name type="scientific">Colletotrichum kahawae</name>
    <name type="common">Coffee berry disease fungus</name>
    <dbReference type="NCBI Taxonomy" id="34407"/>
    <lineage>
        <taxon>Eukaryota</taxon>
        <taxon>Fungi</taxon>
        <taxon>Dikarya</taxon>
        <taxon>Ascomycota</taxon>
        <taxon>Pezizomycotina</taxon>
        <taxon>Sordariomycetes</taxon>
        <taxon>Hypocreomycetidae</taxon>
        <taxon>Glomerellales</taxon>
        <taxon>Glomerellaceae</taxon>
        <taxon>Colletotrichum</taxon>
        <taxon>Colletotrichum gloeosporioides species complex</taxon>
    </lineage>
</organism>
<sequence length="252" mass="28241">MVVFSTLMAFSTQSTGFRVSVEAAMIAYFLYVVDGWNCAMPLAGMLICDLSLLAPTELPRILRACKPTAYNLRWPILIIGLYLGGVPHFQGLSEHPGWGLLSVLWPRCISDPKWVVLFWAACITVLLVPTIRVLRHITESRLLQHLGRVSFGLYLIHGPVSWVVGDGLYRSIRELSTAKYLRIEGTEHVWTLSSSTEVLRYGPLGLEIGFLLVQFFLLPVTIILAEVVTRFVDGPTISLIHYLYHKTLGVKT</sequence>
<protein>
    <submittedName>
        <fullName evidence="2">Acyltransferase</fullName>
    </submittedName>
</protein>
<feature type="transmembrane region" description="Helical" evidence="1">
    <location>
        <begin position="146"/>
        <end position="165"/>
    </location>
</feature>
<reference evidence="2" key="1">
    <citation type="submission" date="2023-02" db="EMBL/GenBank/DDBJ databases">
        <title>Colletotrichum kahawae CIFC_Que2 genome sequencing and assembly.</title>
        <authorList>
            <person name="Baroncelli R."/>
        </authorList>
    </citation>
    <scope>NUCLEOTIDE SEQUENCE</scope>
    <source>
        <strain evidence="2">CIFC_Que2</strain>
    </source>
</reference>
<keyword evidence="1" id="KW-0812">Transmembrane</keyword>
<keyword evidence="1" id="KW-0472">Membrane</keyword>
<proteinExistence type="predicted"/>
<evidence type="ECO:0000313" key="2">
    <source>
        <dbReference type="EMBL" id="KAK2775794.1"/>
    </source>
</evidence>
<evidence type="ECO:0000256" key="1">
    <source>
        <dbReference type="SAM" id="Phobius"/>
    </source>
</evidence>
<comment type="caution">
    <text evidence="2">The sequence shown here is derived from an EMBL/GenBank/DDBJ whole genome shotgun (WGS) entry which is preliminary data.</text>
</comment>
<evidence type="ECO:0000313" key="3">
    <source>
        <dbReference type="Proteomes" id="UP001281614"/>
    </source>
</evidence>
<keyword evidence="2" id="KW-0012">Acyltransferase</keyword>
<keyword evidence="2" id="KW-0808">Transferase</keyword>
<dbReference type="GO" id="GO:0016746">
    <property type="term" value="F:acyltransferase activity"/>
    <property type="evidence" value="ECO:0007669"/>
    <property type="project" value="UniProtKB-KW"/>
</dbReference>
<dbReference type="AlphaFoldDB" id="A0AAD9YRU3"/>
<keyword evidence="1" id="KW-1133">Transmembrane helix</keyword>
<dbReference type="EMBL" id="VYYT01000034">
    <property type="protein sequence ID" value="KAK2775794.1"/>
    <property type="molecule type" value="Genomic_DNA"/>
</dbReference>
<name>A0AAD9YRU3_COLKA</name>
<accession>A0AAD9YRU3</accession>
<feature type="transmembrane region" description="Helical" evidence="1">
    <location>
        <begin position="208"/>
        <end position="228"/>
    </location>
</feature>
<feature type="transmembrane region" description="Helical" evidence="1">
    <location>
        <begin position="113"/>
        <end position="134"/>
    </location>
</feature>
<gene>
    <name evidence="2" type="ORF">CKAH01_12750</name>
</gene>
<keyword evidence="3" id="KW-1185">Reference proteome</keyword>